<evidence type="ECO:0000256" key="1">
    <source>
        <dbReference type="ARBA" id="ARBA00001974"/>
    </source>
</evidence>
<evidence type="ECO:0000313" key="10">
    <source>
        <dbReference type="Proteomes" id="UP000274033"/>
    </source>
</evidence>
<organism evidence="9 10">
    <name type="scientific">Lysinibacillus composti</name>
    <dbReference type="NCBI Taxonomy" id="720633"/>
    <lineage>
        <taxon>Bacteria</taxon>
        <taxon>Bacillati</taxon>
        <taxon>Bacillota</taxon>
        <taxon>Bacilli</taxon>
        <taxon>Bacillales</taxon>
        <taxon>Bacillaceae</taxon>
        <taxon>Lysinibacillus</taxon>
    </lineage>
</organism>
<evidence type="ECO:0000256" key="4">
    <source>
        <dbReference type="ARBA" id="ARBA00022827"/>
    </source>
</evidence>
<dbReference type="FunFam" id="1.10.45.10:FF:000001">
    <property type="entry name" value="D-lactate dehydrogenase mitochondrial"/>
    <property type="match status" value="1"/>
</dbReference>
<evidence type="ECO:0000259" key="8">
    <source>
        <dbReference type="PROSITE" id="PS51387"/>
    </source>
</evidence>
<dbReference type="GO" id="GO:1903457">
    <property type="term" value="P:lactate catabolic process"/>
    <property type="evidence" value="ECO:0007669"/>
    <property type="project" value="TreeGrafter"/>
</dbReference>
<dbReference type="Pfam" id="PF01565">
    <property type="entry name" value="FAD_binding_4"/>
    <property type="match status" value="1"/>
</dbReference>
<dbReference type="Gene3D" id="1.10.45.10">
    <property type="entry name" value="Vanillyl-alcohol Oxidase, Chain A, domain 4"/>
    <property type="match status" value="1"/>
</dbReference>
<dbReference type="SUPFAM" id="SSF56176">
    <property type="entry name" value="FAD-binding/transporter-associated domain-like"/>
    <property type="match status" value="1"/>
</dbReference>
<dbReference type="PANTHER" id="PTHR11748">
    <property type="entry name" value="D-LACTATE DEHYDROGENASE"/>
    <property type="match status" value="1"/>
</dbReference>
<name>A0A3N9UE03_9BACI</name>
<comment type="cofactor">
    <cofactor evidence="1">
        <name>FAD</name>
        <dbReference type="ChEBI" id="CHEBI:57692"/>
    </cofactor>
</comment>
<proteinExistence type="inferred from homology"/>
<dbReference type="FunFam" id="3.30.70.2740:FF:000001">
    <property type="entry name" value="D-lactate dehydrogenase mitochondrial"/>
    <property type="match status" value="1"/>
</dbReference>
<dbReference type="InterPro" id="IPR016166">
    <property type="entry name" value="FAD-bd_PCMH"/>
</dbReference>
<dbReference type="InterPro" id="IPR016164">
    <property type="entry name" value="FAD-linked_Oxase-like_C"/>
</dbReference>
<protein>
    <recommendedName>
        <fullName evidence="7">D-lactate dehydrogenase (cytochrome)</fullName>
        <ecNumber evidence="7">1.1.2.4</ecNumber>
    </recommendedName>
</protein>
<keyword evidence="3" id="KW-0285">Flavoprotein</keyword>
<keyword evidence="4" id="KW-0274">FAD</keyword>
<dbReference type="FunFam" id="3.30.465.10:FF:000016">
    <property type="entry name" value="probable D-lactate dehydrogenase, mitochondrial"/>
    <property type="match status" value="1"/>
</dbReference>
<dbReference type="OrthoDB" id="9767256at2"/>
<dbReference type="InterPro" id="IPR004113">
    <property type="entry name" value="FAD-bd_oxidored_4_C"/>
</dbReference>
<dbReference type="InterPro" id="IPR016171">
    <property type="entry name" value="Vanillyl_alc_oxidase_C-sub2"/>
</dbReference>
<dbReference type="RefSeq" id="WP_124764762.1">
    <property type="nucleotide sequence ID" value="NZ_JAFBDY010000008.1"/>
</dbReference>
<dbReference type="InterPro" id="IPR006094">
    <property type="entry name" value="Oxid_FAD_bind_N"/>
</dbReference>
<feature type="domain" description="FAD-binding PCMH-type" evidence="8">
    <location>
        <begin position="34"/>
        <end position="211"/>
    </location>
</feature>
<comment type="similarity">
    <text evidence="2">Belongs to the FAD-binding oxidoreductase/transferase type 4 family.</text>
</comment>
<dbReference type="InterPro" id="IPR036318">
    <property type="entry name" value="FAD-bd_PCMH-like_sf"/>
</dbReference>
<accession>A0A3N9UE03</accession>
<dbReference type="GO" id="GO:0004458">
    <property type="term" value="F:D-lactate dehydrogenase (cytochrome) activity"/>
    <property type="evidence" value="ECO:0007669"/>
    <property type="project" value="UniProtKB-EC"/>
</dbReference>
<gene>
    <name evidence="9" type="ORF">EBB45_11350</name>
</gene>
<dbReference type="GO" id="GO:0008720">
    <property type="term" value="F:D-lactate dehydrogenase (NAD+) activity"/>
    <property type="evidence" value="ECO:0007669"/>
    <property type="project" value="TreeGrafter"/>
</dbReference>
<dbReference type="EMBL" id="RRCT01000009">
    <property type="protein sequence ID" value="RQW74477.1"/>
    <property type="molecule type" value="Genomic_DNA"/>
</dbReference>
<dbReference type="SUPFAM" id="SSF55103">
    <property type="entry name" value="FAD-linked oxidases, C-terminal domain"/>
    <property type="match status" value="1"/>
</dbReference>
<evidence type="ECO:0000256" key="6">
    <source>
        <dbReference type="ARBA" id="ARBA00023002"/>
    </source>
</evidence>
<dbReference type="EC" id="1.1.2.4" evidence="7"/>
<evidence type="ECO:0000256" key="2">
    <source>
        <dbReference type="ARBA" id="ARBA00008000"/>
    </source>
</evidence>
<keyword evidence="10" id="KW-1185">Reference proteome</keyword>
<dbReference type="Gene3D" id="3.30.70.2740">
    <property type="match status" value="1"/>
</dbReference>
<dbReference type="Proteomes" id="UP000274033">
    <property type="component" value="Unassembled WGS sequence"/>
</dbReference>
<dbReference type="PANTHER" id="PTHR11748:SF111">
    <property type="entry name" value="D-LACTATE DEHYDROGENASE, MITOCHONDRIAL-RELATED"/>
    <property type="match status" value="1"/>
</dbReference>
<dbReference type="PROSITE" id="PS51387">
    <property type="entry name" value="FAD_PCMH"/>
    <property type="match status" value="1"/>
</dbReference>
<sequence>MNLVERLKEVIPEDRISTNETVLLNHSKDESFYSGNLPDVVVFPKDKQEVAEIVRLANELEVPIVPFGTGSGLEGQVIPKQGGISIDFQEMNKILEINDEDLLVTVQPGVTRVQLNAELGKYGLFFPVDPGADASLGGMASTNASGTTTVRYGAMKDNVRDLEVVLADGRLIHTGSRAKKSSSGYRLTELFVGSEGTLGVFTELTLQVYGISEVIVAARAVFNSIQNAVQAATSLLAIGVPIARIELVEAYSIKHMNLAAGTNYLEDVTLFLEFHGTDKSVEGELEITKDLFEDFGCYQFDIEKDSLGRAKLWEVRHNSLNIWLHHNPGKRVMNTDVCVPLSKLADAVEYSRTCLDESKLQGSIIGHIGDGNFHVGIILDPNDAEEMKKAHRLNEQIVHFALAAGGTCTGEHGVGLGKMKYQEQEHGTALDVMKTIKQALDPNQILNPGKIFVENSN</sequence>
<evidence type="ECO:0000313" key="9">
    <source>
        <dbReference type="EMBL" id="RQW74477.1"/>
    </source>
</evidence>
<keyword evidence="6" id="KW-0560">Oxidoreductase</keyword>
<comment type="caution">
    <text evidence="9">The sequence shown here is derived from an EMBL/GenBank/DDBJ whole genome shotgun (WGS) entry which is preliminary data.</text>
</comment>
<dbReference type="GO" id="GO:0071949">
    <property type="term" value="F:FAD binding"/>
    <property type="evidence" value="ECO:0007669"/>
    <property type="project" value="InterPro"/>
</dbReference>
<evidence type="ECO:0000256" key="5">
    <source>
        <dbReference type="ARBA" id="ARBA00022946"/>
    </source>
</evidence>
<evidence type="ECO:0000256" key="7">
    <source>
        <dbReference type="ARBA" id="ARBA00038897"/>
    </source>
</evidence>
<dbReference type="Gene3D" id="3.30.465.10">
    <property type="match status" value="1"/>
</dbReference>
<reference evidence="9 10" key="1">
    <citation type="journal article" date="2013" name="J. Microbiol.">
        <title>Lysinibacillus chungkukjangi sp. nov., isolated from Chungkukjang, Korean fermented soybean food.</title>
        <authorList>
            <person name="Kim S.J."/>
            <person name="Jang Y.H."/>
            <person name="Hamada M."/>
            <person name="Ahn J.H."/>
            <person name="Weon H.Y."/>
            <person name="Suzuki K."/>
            <person name="Whang K.S."/>
            <person name="Kwon S.W."/>
        </authorList>
    </citation>
    <scope>NUCLEOTIDE SEQUENCE [LARGE SCALE GENOMIC DNA]</scope>
    <source>
        <strain evidence="9 10">MCCC 1A12701</strain>
    </source>
</reference>
<keyword evidence="5" id="KW-0809">Transit peptide</keyword>
<dbReference type="AlphaFoldDB" id="A0A3N9UE03"/>
<dbReference type="InterPro" id="IPR016169">
    <property type="entry name" value="FAD-bd_PCMH_sub2"/>
</dbReference>
<dbReference type="Pfam" id="PF02913">
    <property type="entry name" value="FAD-oxidase_C"/>
    <property type="match status" value="1"/>
</dbReference>
<evidence type="ECO:0000256" key="3">
    <source>
        <dbReference type="ARBA" id="ARBA00022630"/>
    </source>
</evidence>